<feature type="domain" description="DUF7660" evidence="1">
    <location>
        <begin position="12"/>
        <end position="83"/>
    </location>
</feature>
<sequence>MAELSYRHVSDKAGLVAMITKLVATLQEDPGAVENTTLEAFLEAAGAWLTDIDDAYLEELGIVPEASNWKFLALFTQAGSSYE</sequence>
<dbReference type="Proteomes" id="UP000612956">
    <property type="component" value="Unassembled WGS sequence"/>
</dbReference>
<evidence type="ECO:0000259" key="1">
    <source>
        <dbReference type="Pfam" id="PF24693"/>
    </source>
</evidence>
<evidence type="ECO:0000313" key="3">
    <source>
        <dbReference type="Proteomes" id="UP000612956"/>
    </source>
</evidence>
<reference evidence="2" key="2">
    <citation type="submission" date="2020-09" db="EMBL/GenBank/DDBJ databases">
        <authorList>
            <person name="Sun Q."/>
            <person name="Zhou Y."/>
        </authorList>
    </citation>
    <scope>NUCLEOTIDE SEQUENCE</scope>
    <source>
        <strain evidence="2">CGMCC 4.7278</strain>
    </source>
</reference>
<keyword evidence="3" id="KW-1185">Reference proteome</keyword>
<dbReference type="EMBL" id="BMMW01000001">
    <property type="protein sequence ID" value="GGK37119.1"/>
    <property type="molecule type" value="Genomic_DNA"/>
</dbReference>
<dbReference type="AlphaFoldDB" id="A0A917Q9F1"/>
<protein>
    <recommendedName>
        <fullName evidence="1">DUF7660 domain-containing protein</fullName>
    </recommendedName>
</protein>
<organism evidence="2 3">
    <name type="scientific">Nocardia camponoti</name>
    <dbReference type="NCBI Taxonomy" id="1616106"/>
    <lineage>
        <taxon>Bacteria</taxon>
        <taxon>Bacillati</taxon>
        <taxon>Actinomycetota</taxon>
        <taxon>Actinomycetes</taxon>
        <taxon>Mycobacteriales</taxon>
        <taxon>Nocardiaceae</taxon>
        <taxon>Nocardia</taxon>
    </lineage>
</organism>
<accession>A0A917Q9F1</accession>
<comment type="caution">
    <text evidence="2">The sequence shown here is derived from an EMBL/GenBank/DDBJ whole genome shotgun (WGS) entry which is preliminary data.</text>
</comment>
<name>A0A917Q9F1_9NOCA</name>
<evidence type="ECO:0000313" key="2">
    <source>
        <dbReference type="EMBL" id="GGK37119.1"/>
    </source>
</evidence>
<dbReference type="InterPro" id="IPR056077">
    <property type="entry name" value="DUF7660"/>
</dbReference>
<dbReference type="Pfam" id="PF24693">
    <property type="entry name" value="DUF7660"/>
    <property type="match status" value="1"/>
</dbReference>
<reference evidence="2" key="1">
    <citation type="journal article" date="2014" name="Int. J. Syst. Evol. Microbiol.">
        <title>Complete genome sequence of Corynebacterium casei LMG S-19264T (=DSM 44701T), isolated from a smear-ripened cheese.</title>
        <authorList>
            <consortium name="US DOE Joint Genome Institute (JGI-PGF)"/>
            <person name="Walter F."/>
            <person name="Albersmeier A."/>
            <person name="Kalinowski J."/>
            <person name="Ruckert C."/>
        </authorList>
    </citation>
    <scope>NUCLEOTIDE SEQUENCE</scope>
    <source>
        <strain evidence="2">CGMCC 4.7278</strain>
    </source>
</reference>
<proteinExistence type="predicted"/>
<gene>
    <name evidence="2" type="ORF">GCM10011591_06000</name>
</gene>
<dbReference type="RefSeq" id="WP_188827140.1">
    <property type="nucleotide sequence ID" value="NZ_BMMW01000001.1"/>
</dbReference>